<feature type="domain" description="RCK C-terminal" evidence="1">
    <location>
        <begin position="140"/>
        <end position="220"/>
    </location>
</feature>
<sequence>MKNILILADGLLAKNFIEWLSKTRVAENRYYVSSYTANTIPEKLATHITQYNIDPTSFLKLSRIMSNVKFSEVFIIIDKEEDALFALKNIVSIDKTIRVLFVNIWDNEEIKAEEYENITIFTPNDLIAAHLYDQLPNVPIIAKNVGLGKGEIMEIHVPFGSTYAFRHVGSILQRKWKITAIYRNEKQIIPTNATMIRPNDLLLVIGNPVVLDGVYKTINKRIGLFPEPFGKNLYLILDFSFDVDNAVIYLKESLYLLNKLEDKSLIVRIINPNNFDIIDEIKSYECDNVSVMVCYDEDDVKKLIEFDIQEHEIGLILNSTKTFQSDSIMNILYELKKIVYIFGDKLLYNVKKCIILMGENDKMESISSTAFDISESLNLELSLADFDPEGDFEDRKIIIDHYETLSHIFNMDVNIVQKIANPIREISEMDDILQIAPFEKEFKKANFLNFISTKVQDFLLSTKRHPRLIVPYALGENKE</sequence>
<dbReference type="Gene3D" id="3.30.70.1450">
    <property type="entry name" value="Regulator of K+ conductance, C-terminal domain"/>
    <property type="match status" value="1"/>
</dbReference>
<gene>
    <name evidence="2" type="ORF">MNB_SV-5-1735</name>
</gene>
<name>A0A1W1EBM0_9ZZZZ</name>
<accession>A0A1W1EBM0</accession>
<dbReference type="SUPFAM" id="SSF116726">
    <property type="entry name" value="TrkA C-terminal domain-like"/>
    <property type="match status" value="1"/>
</dbReference>
<proteinExistence type="predicted"/>
<evidence type="ECO:0000313" key="2">
    <source>
        <dbReference type="EMBL" id="SFZ97416.1"/>
    </source>
</evidence>
<dbReference type="GO" id="GO:0008324">
    <property type="term" value="F:monoatomic cation transmembrane transporter activity"/>
    <property type="evidence" value="ECO:0007669"/>
    <property type="project" value="InterPro"/>
</dbReference>
<dbReference type="PROSITE" id="PS51202">
    <property type="entry name" value="RCK_C"/>
    <property type="match status" value="1"/>
</dbReference>
<dbReference type="EMBL" id="FPKX01000005">
    <property type="protein sequence ID" value="SFZ97416.1"/>
    <property type="molecule type" value="Genomic_DNA"/>
</dbReference>
<protein>
    <submittedName>
        <fullName evidence="2">TrkA domain protein</fullName>
    </submittedName>
</protein>
<dbReference type="InterPro" id="IPR006037">
    <property type="entry name" value="RCK_C"/>
</dbReference>
<dbReference type="Pfam" id="PF02080">
    <property type="entry name" value="TrkA_C"/>
    <property type="match status" value="1"/>
</dbReference>
<dbReference type="AlphaFoldDB" id="A0A1W1EBM0"/>
<dbReference type="InterPro" id="IPR036721">
    <property type="entry name" value="RCK_C_sf"/>
</dbReference>
<dbReference type="GO" id="GO:0006813">
    <property type="term" value="P:potassium ion transport"/>
    <property type="evidence" value="ECO:0007669"/>
    <property type="project" value="InterPro"/>
</dbReference>
<reference evidence="2" key="1">
    <citation type="submission" date="2016-10" db="EMBL/GenBank/DDBJ databases">
        <authorList>
            <person name="de Groot N.N."/>
        </authorList>
    </citation>
    <scope>NUCLEOTIDE SEQUENCE</scope>
</reference>
<organism evidence="2">
    <name type="scientific">hydrothermal vent metagenome</name>
    <dbReference type="NCBI Taxonomy" id="652676"/>
    <lineage>
        <taxon>unclassified sequences</taxon>
        <taxon>metagenomes</taxon>
        <taxon>ecological metagenomes</taxon>
    </lineage>
</organism>
<evidence type="ECO:0000259" key="1">
    <source>
        <dbReference type="PROSITE" id="PS51202"/>
    </source>
</evidence>